<dbReference type="InterPro" id="IPR042296">
    <property type="entry name" value="tRNA_met_Trm1_C"/>
</dbReference>
<dbReference type="InterPro" id="IPR002905">
    <property type="entry name" value="Trm1"/>
</dbReference>
<keyword evidence="6 8" id="KW-0694">RNA-binding</keyword>
<evidence type="ECO:0000313" key="10">
    <source>
        <dbReference type="EMBL" id="RWX72907.1"/>
    </source>
</evidence>
<dbReference type="FunFam" id="3.40.50.150:FF:000272">
    <property type="entry name" value="tRNA (guanine(26)-N(2))-dimethyltransferase"/>
    <property type="match status" value="1"/>
</dbReference>
<dbReference type="AlphaFoldDB" id="A0A3S3S750"/>
<evidence type="ECO:0000256" key="7">
    <source>
        <dbReference type="ARBA" id="ARBA00039099"/>
    </source>
</evidence>
<feature type="binding site" evidence="8">
    <location>
        <position position="120"/>
    </location>
    <ligand>
        <name>S-adenosyl-L-methionine</name>
        <dbReference type="ChEBI" id="CHEBI:59789"/>
    </ligand>
</feature>
<gene>
    <name evidence="8" type="primary">trm1</name>
    <name evidence="10" type="ORF">Metus_0881</name>
</gene>
<dbReference type="PANTHER" id="PTHR10631:SF3">
    <property type="entry name" value="TRNA (GUANINE(26)-N(2))-DIMETHYLTRANSFERASE"/>
    <property type="match status" value="1"/>
</dbReference>
<dbReference type="CDD" id="cd02440">
    <property type="entry name" value="AdoMet_MTases"/>
    <property type="match status" value="1"/>
</dbReference>
<evidence type="ECO:0000256" key="2">
    <source>
        <dbReference type="ARBA" id="ARBA00022603"/>
    </source>
</evidence>
<dbReference type="EMBL" id="RXGA01000003">
    <property type="protein sequence ID" value="RWX72907.1"/>
    <property type="molecule type" value="Genomic_DNA"/>
</dbReference>
<feature type="binding site" evidence="8">
    <location>
        <position position="256"/>
    </location>
    <ligand>
        <name>Zn(2+)</name>
        <dbReference type="ChEBI" id="CHEBI:29105"/>
    </ligand>
</feature>
<feature type="binding site" evidence="8">
    <location>
        <position position="278"/>
    </location>
    <ligand>
        <name>Zn(2+)</name>
        <dbReference type="ChEBI" id="CHEBI:29105"/>
    </ligand>
</feature>
<comment type="function">
    <text evidence="8">Dimethylates a single guanine residue at position 26 of a number of tRNAs using S-adenosyl-L-methionine as donor of the methyl groups.</text>
</comment>
<evidence type="ECO:0000256" key="8">
    <source>
        <dbReference type="HAMAP-Rule" id="MF_00290"/>
    </source>
</evidence>
<dbReference type="InterPro" id="IPR029063">
    <property type="entry name" value="SAM-dependent_MTases_sf"/>
</dbReference>
<evidence type="ECO:0000256" key="1">
    <source>
        <dbReference type="ARBA" id="ARBA00022555"/>
    </source>
</evidence>
<evidence type="ECO:0000256" key="4">
    <source>
        <dbReference type="ARBA" id="ARBA00022691"/>
    </source>
</evidence>
<name>A0A3S3S750_METS7</name>
<dbReference type="HAMAP" id="MF_00290">
    <property type="entry name" value="tRNA_dimethyltr_TRM1"/>
    <property type="match status" value="1"/>
</dbReference>
<dbReference type="GO" id="GO:0046872">
    <property type="term" value="F:metal ion binding"/>
    <property type="evidence" value="ECO:0007669"/>
    <property type="project" value="UniProtKB-KW"/>
</dbReference>
<dbReference type="Pfam" id="PF02005">
    <property type="entry name" value="TRM"/>
    <property type="match status" value="1"/>
</dbReference>
<dbReference type="PANTHER" id="PTHR10631">
    <property type="entry name" value="N 2 ,N 2 -DIMETHYLGUANOSINE TRNA METHYLTRANSFERASE"/>
    <property type="match status" value="1"/>
</dbReference>
<comment type="catalytic activity">
    <reaction evidence="8">
        <text>guanosine(26) in tRNA + 2 S-adenosyl-L-methionine = N(2)-dimethylguanosine(26) in tRNA + 2 S-adenosyl-L-homocysteine + 2 H(+)</text>
        <dbReference type="Rhea" id="RHEA:43140"/>
        <dbReference type="Rhea" id="RHEA-COMP:10359"/>
        <dbReference type="Rhea" id="RHEA-COMP:10360"/>
        <dbReference type="ChEBI" id="CHEBI:15378"/>
        <dbReference type="ChEBI" id="CHEBI:57856"/>
        <dbReference type="ChEBI" id="CHEBI:59789"/>
        <dbReference type="ChEBI" id="CHEBI:74269"/>
        <dbReference type="ChEBI" id="CHEBI:74513"/>
        <dbReference type="EC" id="2.1.1.216"/>
    </reaction>
</comment>
<proteinExistence type="inferred from homology"/>
<dbReference type="InterPro" id="IPR022923">
    <property type="entry name" value="TRM1_arc_bac"/>
</dbReference>
<dbReference type="Proteomes" id="UP000288215">
    <property type="component" value="Unassembled WGS sequence"/>
</dbReference>
<keyword evidence="5 8" id="KW-0819">tRNA processing</keyword>
<sequence>MITSFAVEGKTELEIPDPSSYTFQGKYAPFKAPVFYNPQMEFSRDVAVAALSVFAKAKGRPINACDPLAGTGARGIRYAKEVQSVEKVVMGDLNAESIPIIINNARRNGIEGRVEVVHEDANLLLAEHSEPGERFDFIDIDPFGTPVPFLDSSIRALKNGGLLAVTATDTAPLCGVHSKSCIRKYLSIPLRNEFCHETGLRILVGSVVREAAKYDFGASPVLSYSVDHYFRSYFRLSLGARRADSAVGNLGYLLSCSSCLWRSVAAFGEALPTSCEICGSPLRRAGPLWTGALSDPDFLRAIYGFDFSYMRTSKRMSKLFEKLLGEVGMPVGFYVLDVVSKRLGMGAPSLERALEGLKSAGYSAFPTHFHPKGIKTNAPPGAVEEVIKRL</sequence>
<protein>
    <recommendedName>
        <fullName evidence="7 8">tRNA (guanine(26)-N(2))-dimethyltransferase</fullName>
        <ecNumber evidence="7 8">2.1.1.216</ecNumber>
    </recommendedName>
    <alternativeName>
        <fullName evidence="8">tRNA 2,2-dimethylguanosine-26 methyltransferase</fullName>
    </alternativeName>
    <alternativeName>
        <fullName evidence="8">tRNA(guanine-26,N(2)-N(2)) methyltransferase</fullName>
    </alternativeName>
    <alternativeName>
        <fullName evidence="8">tRNA(m(2,2)G26)dimethyltransferase</fullName>
    </alternativeName>
</protein>
<comment type="similarity">
    <text evidence="8 9">Belongs to the class I-like SAM-binding methyltransferase superfamily. Trm1 family.</text>
</comment>
<comment type="caution">
    <text evidence="10">The sequence shown here is derived from an EMBL/GenBank/DDBJ whole genome shotgun (WGS) entry which is preliminary data.</text>
</comment>
<dbReference type="NCBIfam" id="TIGR00308">
    <property type="entry name" value="TRM1"/>
    <property type="match status" value="1"/>
</dbReference>
<dbReference type="GO" id="GO:0000049">
    <property type="term" value="F:tRNA binding"/>
    <property type="evidence" value="ECO:0007669"/>
    <property type="project" value="UniProtKB-UniRule"/>
</dbReference>
<dbReference type="GO" id="GO:0002940">
    <property type="term" value="P:tRNA N2-guanine methylation"/>
    <property type="evidence" value="ECO:0007669"/>
    <property type="project" value="TreeGrafter"/>
</dbReference>
<dbReference type="Gene3D" id="3.40.50.150">
    <property type="entry name" value="Vaccinia Virus protein VP39"/>
    <property type="match status" value="1"/>
</dbReference>
<dbReference type="SUPFAM" id="SSF53335">
    <property type="entry name" value="S-adenosyl-L-methionine-dependent methyltransferases"/>
    <property type="match status" value="1"/>
</dbReference>
<keyword evidence="8" id="KW-0862">Zinc</keyword>
<evidence type="ECO:0000256" key="5">
    <source>
        <dbReference type="ARBA" id="ARBA00022694"/>
    </source>
</evidence>
<dbReference type="Gene3D" id="3.30.56.70">
    <property type="entry name" value="N2,N2-dimethylguanosine tRNA methyltransferase, C-terminal domain"/>
    <property type="match status" value="1"/>
</dbReference>
<accession>A0A3S3S750</accession>
<evidence type="ECO:0000256" key="6">
    <source>
        <dbReference type="ARBA" id="ARBA00022884"/>
    </source>
</evidence>
<dbReference type="EC" id="2.1.1.216" evidence="7 8"/>
<feature type="binding site" evidence="8">
    <location>
        <position position="121"/>
    </location>
    <ligand>
        <name>S-adenosyl-L-methionine</name>
        <dbReference type="ChEBI" id="CHEBI:59789"/>
    </ligand>
</feature>
<feature type="binding site" evidence="8">
    <location>
        <position position="92"/>
    </location>
    <ligand>
        <name>S-adenosyl-L-methionine</name>
        <dbReference type="ChEBI" id="CHEBI:59789"/>
    </ligand>
</feature>
<dbReference type="GO" id="GO:0160104">
    <property type="term" value="F:tRNA (guanine(26)-N2)-dimethyltransferase activity"/>
    <property type="evidence" value="ECO:0007669"/>
    <property type="project" value="UniProtKB-UniRule"/>
</dbReference>
<feature type="binding site" evidence="8">
    <location>
        <position position="44"/>
    </location>
    <ligand>
        <name>S-adenosyl-L-methionine</name>
        <dbReference type="ChEBI" id="CHEBI:59789"/>
    </ligand>
</feature>
<feature type="binding site" evidence="8">
    <location>
        <position position="275"/>
    </location>
    <ligand>
        <name>Zn(2+)</name>
        <dbReference type="ChEBI" id="CHEBI:29105"/>
    </ligand>
</feature>
<keyword evidence="2 8" id="KW-0489">Methyltransferase</keyword>
<feature type="binding site" evidence="8">
    <location>
        <position position="259"/>
    </location>
    <ligand>
        <name>Zn(2+)</name>
        <dbReference type="ChEBI" id="CHEBI:29105"/>
    </ligand>
</feature>
<evidence type="ECO:0000313" key="11">
    <source>
        <dbReference type="Proteomes" id="UP000288215"/>
    </source>
</evidence>
<organism evidence="10 11">
    <name type="scientific">Methanosuratincola subterraneus</name>
    <dbReference type="NCBI Taxonomy" id="2593994"/>
    <lineage>
        <taxon>Archaea</taxon>
        <taxon>Thermoproteota</taxon>
        <taxon>Methanosuratincolia</taxon>
        <taxon>Candidatus Methanomethylicales</taxon>
        <taxon>Candidatus Methanomethylicaceae</taxon>
        <taxon>Candidatus Methanosuratincola (ex Vanwonterghem et al. 2016)</taxon>
    </lineage>
</organism>
<feature type="binding site" evidence="8">
    <location>
        <position position="74"/>
    </location>
    <ligand>
        <name>S-adenosyl-L-methionine</name>
        <dbReference type="ChEBI" id="CHEBI:59789"/>
    </ligand>
</feature>
<keyword evidence="8" id="KW-0479">Metal-binding</keyword>
<evidence type="ECO:0000256" key="3">
    <source>
        <dbReference type="ARBA" id="ARBA00022679"/>
    </source>
</evidence>
<keyword evidence="3 8" id="KW-0808">Transferase</keyword>
<keyword evidence="4 8" id="KW-0949">S-adenosyl-L-methionine</keyword>
<reference evidence="10 11" key="1">
    <citation type="submission" date="2018-12" db="EMBL/GenBank/DDBJ databases">
        <title>The complete genome of the methanogenic archaea of the candidate phylum Verstraetearchaeota, obtained from the metagenome of underground thermal water.</title>
        <authorList>
            <person name="Kadnikov V.V."/>
            <person name="Mardanov A.V."/>
            <person name="Beletsky A.V."/>
            <person name="Karnachuk O.V."/>
            <person name="Ravin N.V."/>
        </authorList>
    </citation>
    <scope>NUCLEOTIDE SEQUENCE [LARGE SCALE GENOMIC DNA]</scope>
    <source>
        <strain evidence="10">Ch88</strain>
    </source>
</reference>
<keyword evidence="1 8" id="KW-0820">tRNA-binding</keyword>
<dbReference type="PROSITE" id="PS51626">
    <property type="entry name" value="SAM_MT_TRM1"/>
    <property type="match status" value="1"/>
</dbReference>
<evidence type="ECO:0000256" key="9">
    <source>
        <dbReference type="PROSITE-ProRule" id="PRU00958"/>
    </source>
</evidence>